<dbReference type="Proteomes" id="UP000276215">
    <property type="component" value="Unassembled WGS sequence"/>
</dbReference>
<evidence type="ECO:0000259" key="4">
    <source>
        <dbReference type="Pfam" id="PF22939"/>
    </source>
</evidence>
<reference evidence="6 7" key="1">
    <citation type="journal article" date="2018" name="Nat. Ecol. Evol.">
        <title>Pezizomycetes genomes reveal the molecular basis of ectomycorrhizal truffle lifestyle.</title>
        <authorList>
            <person name="Murat C."/>
            <person name="Payen T."/>
            <person name="Noel B."/>
            <person name="Kuo A."/>
            <person name="Morin E."/>
            <person name="Chen J."/>
            <person name="Kohler A."/>
            <person name="Krizsan K."/>
            <person name="Balestrini R."/>
            <person name="Da Silva C."/>
            <person name="Montanini B."/>
            <person name="Hainaut M."/>
            <person name="Levati E."/>
            <person name="Barry K.W."/>
            <person name="Belfiori B."/>
            <person name="Cichocki N."/>
            <person name="Clum A."/>
            <person name="Dockter R.B."/>
            <person name="Fauchery L."/>
            <person name="Guy J."/>
            <person name="Iotti M."/>
            <person name="Le Tacon F."/>
            <person name="Lindquist E.A."/>
            <person name="Lipzen A."/>
            <person name="Malagnac F."/>
            <person name="Mello A."/>
            <person name="Molinier V."/>
            <person name="Miyauchi S."/>
            <person name="Poulain J."/>
            <person name="Riccioni C."/>
            <person name="Rubini A."/>
            <person name="Sitrit Y."/>
            <person name="Splivallo R."/>
            <person name="Traeger S."/>
            <person name="Wang M."/>
            <person name="Zifcakova L."/>
            <person name="Wipf D."/>
            <person name="Zambonelli A."/>
            <person name="Paolocci F."/>
            <person name="Nowrousian M."/>
            <person name="Ottonello S."/>
            <person name="Baldrian P."/>
            <person name="Spatafora J.W."/>
            <person name="Henrissat B."/>
            <person name="Nagy L.G."/>
            <person name="Aury J.M."/>
            <person name="Wincker P."/>
            <person name="Grigoriev I.V."/>
            <person name="Bonfante P."/>
            <person name="Martin F.M."/>
        </authorList>
    </citation>
    <scope>NUCLEOTIDE SEQUENCE [LARGE SCALE GENOMIC DNA]</scope>
    <source>
        <strain evidence="6 7">120613-1</strain>
    </source>
</reference>
<keyword evidence="1" id="KW-0677">Repeat</keyword>
<feature type="domain" description="GPI inositol-deacylase winged helix" evidence="4">
    <location>
        <begin position="335"/>
        <end position="422"/>
    </location>
</feature>
<evidence type="ECO:0000256" key="1">
    <source>
        <dbReference type="ARBA" id="ARBA00022737"/>
    </source>
</evidence>
<gene>
    <name evidence="6" type="ORF">L873DRAFT_1687593</name>
</gene>
<evidence type="ECO:0000256" key="2">
    <source>
        <dbReference type="PROSITE-ProRule" id="PRU00023"/>
    </source>
</evidence>
<evidence type="ECO:0000256" key="3">
    <source>
        <dbReference type="SAM" id="MobiDB-lite"/>
    </source>
</evidence>
<dbReference type="InterPro" id="IPR036770">
    <property type="entry name" value="Ankyrin_rpt-contain_sf"/>
</dbReference>
<dbReference type="SUPFAM" id="SSF48403">
    <property type="entry name" value="Ankyrin repeat"/>
    <property type="match status" value="1"/>
</dbReference>
<evidence type="ECO:0000259" key="5">
    <source>
        <dbReference type="Pfam" id="PF24883"/>
    </source>
</evidence>
<protein>
    <submittedName>
        <fullName evidence="6">Uncharacterized protein</fullName>
    </submittedName>
</protein>
<organism evidence="6 7">
    <name type="scientific">Choiromyces venosus 120613-1</name>
    <dbReference type="NCBI Taxonomy" id="1336337"/>
    <lineage>
        <taxon>Eukaryota</taxon>
        <taxon>Fungi</taxon>
        <taxon>Dikarya</taxon>
        <taxon>Ascomycota</taxon>
        <taxon>Pezizomycotina</taxon>
        <taxon>Pezizomycetes</taxon>
        <taxon>Pezizales</taxon>
        <taxon>Tuberaceae</taxon>
        <taxon>Choiromyces</taxon>
    </lineage>
</organism>
<proteinExistence type="predicted"/>
<dbReference type="Gene3D" id="1.25.40.20">
    <property type="entry name" value="Ankyrin repeat-containing domain"/>
    <property type="match status" value="1"/>
</dbReference>
<dbReference type="PROSITE" id="PS50088">
    <property type="entry name" value="ANK_REPEAT"/>
    <property type="match status" value="1"/>
</dbReference>
<dbReference type="Pfam" id="PF12796">
    <property type="entry name" value="Ank_2"/>
    <property type="match status" value="1"/>
</dbReference>
<evidence type="ECO:0000313" key="6">
    <source>
        <dbReference type="EMBL" id="RPA98338.1"/>
    </source>
</evidence>
<keyword evidence="2" id="KW-0040">ANK repeat</keyword>
<feature type="repeat" description="ANK" evidence="2">
    <location>
        <begin position="557"/>
        <end position="590"/>
    </location>
</feature>
<feature type="region of interest" description="Disordered" evidence="3">
    <location>
        <begin position="1"/>
        <end position="22"/>
    </location>
</feature>
<dbReference type="OrthoDB" id="195446at2759"/>
<accession>A0A3N4JMX8</accession>
<dbReference type="STRING" id="1336337.A0A3N4JMX8"/>
<evidence type="ECO:0000313" key="7">
    <source>
        <dbReference type="Proteomes" id="UP000276215"/>
    </source>
</evidence>
<dbReference type="SMART" id="SM00248">
    <property type="entry name" value="ANK"/>
    <property type="match status" value="3"/>
</dbReference>
<dbReference type="Pfam" id="PF22939">
    <property type="entry name" value="WHD_GPIID"/>
    <property type="match status" value="1"/>
</dbReference>
<dbReference type="Gene3D" id="3.40.50.300">
    <property type="entry name" value="P-loop containing nucleotide triphosphate hydrolases"/>
    <property type="match status" value="1"/>
</dbReference>
<keyword evidence="7" id="KW-1185">Reference proteome</keyword>
<dbReference type="InterPro" id="IPR002110">
    <property type="entry name" value="Ankyrin_rpt"/>
</dbReference>
<feature type="domain" description="Nephrocystin 3-like N-terminal" evidence="5">
    <location>
        <begin position="62"/>
        <end position="231"/>
    </location>
</feature>
<sequence length="626" mass="70247">MTSSAHLRPSDTGTGTGHKNSFNVTNSYNTTYVDEEPKILQWLSPLEPRVRHQDVRTRRMEGVGEWFLQTEEFLNWRDGKDGDDAAVLFCSGAPGAGKTYLSSVVIDSLCNQAVGKNVAVACIYSDFQTQKEQTPENMLGALVKQIVRALGSIPSEINEAFQNAKGQVGGRGPLIPELVKFLKTSLARLDRAYICIDAVDECLAKHLPKLLGSLYALSQQCHGIRLFITGRPHVQTDIKKYFPGDPRFFNFVPKREDIIRYLEMMLDDDPELDAMSPELRAGIMKIASETISEVFLLVSLRIATILEETTLYKRQEQLKRVTDGFSLDDAYRATLERMENQTAGKAKLGKAALMWISHSERTMKADELCDALGVELKTADVTHDNIPSAQTLLASCLGLITVDQEESTVRLVHFTLQEYFDSHSETFHNPYAKMAEVCLTYLNFDCVNKLPATLNYAPSTTPFLKHASCYWGVYARHETTDSVKSLALQLFHRFGSHISAKLLLYSDSDKWEIWAFGEEKEPKGFMGIHCVAYFGMDAILNYLLEEKDLYVGGIDFCGRTPLIWAASNGHEGIIKILLGRKNANPNTKDAKYGRTMLSWAAERGHSRVVKMLLERDEVNPESQTKP</sequence>
<dbReference type="InterPro" id="IPR054471">
    <property type="entry name" value="GPIID_WHD"/>
</dbReference>
<dbReference type="PANTHER" id="PTHR10039">
    <property type="entry name" value="AMELOGENIN"/>
    <property type="match status" value="1"/>
</dbReference>
<dbReference type="SUPFAM" id="SSF52540">
    <property type="entry name" value="P-loop containing nucleoside triphosphate hydrolases"/>
    <property type="match status" value="1"/>
</dbReference>
<dbReference type="InterPro" id="IPR027417">
    <property type="entry name" value="P-loop_NTPase"/>
</dbReference>
<dbReference type="EMBL" id="ML120396">
    <property type="protein sequence ID" value="RPA98338.1"/>
    <property type="molecule type" value="Genomic_DNA"/>
</dbReference>
<name>A0A3N4JMX8_9PEZI</name>
<dbReference type="Pfam" id="PF24883">
    <property type="entry name" value="NPHP3_N"/>
    <property type="match status" value="1"/>
</dbReference>
<dbReference type="AlphaFoldDB" id="A0A3N4JMX8"/>
<dbReference type="PANTHER" id="PTHR10039:SF15">
    <property type="entry name" value="NACHT DOMAIN-CONTAINING PROTEIN"/>
    <property type="match status" value="1"/>
</dbReference>
<dbReference type="InterPro" id="IPR056884">
    <property type="entry name" value="NPHP3-like_N"/>
</dbReference>